<feature type="transmembrane region" description="Helical" evidence="6">
    <location>
        <begin position="64"/>
        <end position="85"/>
    </location>
</feature>
<dbReference type="STRING" id="1088818.A0A2I0A373"/>
<evidence type="ECO:0000256" key="1">
    <source>
        <dbReference type="ARBA" id="ARBA00004141"/>
    </source>
</evidence>
<name>A0A2I0A373_9ASPA</name>
<dbReference type="AlphaFoldDB" id="A0A2I0A373"/>
<feature type="domain" description="EamA" evidence="7">
    <location>
        <begin position="35"/>
        <end position="172"/>
    </location>
</feature>
<keyword evidence="3 6" id="KW-0812">Transmembrane</keyword>
<dbReference type="EMBL" id="KZ452035">
    <property type="protein sequence ID" value="PKA49988.1"/>
    <property type="molecule type" value="Genomic_DNA"/>
</dbReference>
<accession>A0A2I0A373</accession>
<feature type="transmembrane region" description="Helical" evidence="6">
    <location>
        <begin position="129"/>
        <end position="150"/>
    </location>
</feature>
<dbReference type="OrthoDB" id="1728340at2759"/>
<feature type="transmembrane region" description="Helical" evidence="6">
    <location>
        <begin position="27"/>
        <end position="52"/>
    </location>
</feature>
<dbReference type="Pfam" id="PF00892">
    <property type="entry name" value="EamA"/>
    <property type="match status" value="1"/>
</dbReference>
<protein>
    <recommendedName>
        <fullName evidence="6">WAT1-related protein</fullName>
    </recommendedName>
</protein>
<evidence type="ECO:0000256" key="3">
    <source>
        <dbReference type="ARBA" id="ARBA00022692"/>
    </source>
</evidence>
<evidence type="ECO:0000256" key="4">
    <source>
        <dbReference type="ARBA" id="ARBA00022989"/>
    </source>
</evidence>
<keyword evidence="9" id="KW-1185">Reference proteome</keyword>
<reference evidence="8 9" key="1">
    <citation type="journal article" date="2017" name="Nature">
        <title>The Apostasia genome and the evolution of orchids.</title>
        <authorList>
            <person name="Zhang G.Q."/>
            <person name="Liu K.W."/>
            <person name="Li Z."/>
            <person name="Lohaus R."/>
            <person name="Hsiao Y.Y."/>
            <person name="Niu S.C."/>
            <person name="Wang J.Y."/>
            <person name="Lin Y.C."/>
            <person name="Xu Q."/>
            <person name="Chen L.J."/>
            <person name="Yoshida K."/>
            <person name="Fujiwara S."/>
            <person name="Wang Z.W."/>
            <person name="Zhang Y.Q."/>
            <person name="Mitsuda N."/>
            <person name="Wang M."/>
            <person name="Liu G.H."/>
            <person name="Pecoraro L."/>
            <person name="Huang H.X."/>
            <person name="Xiao X.J."/>
            <person name="Lin M."/>
            <person name="Wu X.Y."/>
            <person name="Wu W.L."/>
            <person name="Chen Y.Y."/>
            <person name="Chang S.B."/>
            <person name="Sakamoto S."/>
            <person name="Ohme-Takagi M."/>
            <person name="Yagi M."/>
            <person name="Zeng S.J."/>
            <person name="Shen C.Y."/>
            <person name="Yeh C.M."/>
            <person name="Luo Y.B."/>
            <person name="Tsai W.C."/>
            <person name="Van de Peer Y."/>
            <person name="Liu Z.J."/>
        </authorList>
    </citation>
    <scope>NUCLEOTIDE SEQUENCE [LARGE SCALE GENOMIC DNA]</scope>
    <source>
        <strain evidence="9">cv. Shenzhen</strain>
        <tissue evidence="8">Stem</tissue>
    </source>
</reference>
<dbReference type="PANTHER" id="PTHR31218">
    <property type="entry name" value="WAT1-RELATED PROTEIN"/>
    <property type="match status" value="1"/>
</dbReference>
<organism evidence="8 9">
    <name type="scientific">Apostasia shenzhenica</name>
    <dbReference type="NCBI Taxonomy" id="1088818"/>
    <lineage>
        <taxon>Eukaryota</taxon>
        <taxon>Viridiplantae</taxon>
        <taxon>Streptophyta</taxon>
        <taxon>Embryophyta</taxon>
        <taxon>Tracheophyta</taxon>
        <taxon>Spermatophyta</taxon>
        <taxon>Magnoliopsida</taxon>
        <taxon>Liliopsida</taxon>
        <taxon>Asparagales</taxon>
        <taxon>Orchidaceae</taxon>
        <taxon>Apostasioideae</taxon>
        <taxon>Apostasia</taxon>
    </lineage>
</organism>
<dbReference type="GO" id="GO:0022857">
    <property type="term" value="F:transmembrane transporter activity"/>
    <property type="evidence" value="ECO:0007669"/>
    <property type="project" value="InterPro"/>
</dbReference>
<dbReference type="InterPro" id="IPR037185">
    <property type="entry name" value="EmrE-like"/>
</dbReference>
<evidence type="ECO:0000256" key="2">
    <source>
        <dbReference type="ARBA" id="ARBA00007635"/>
    </source>
</evidence>
<keyword evidence="5 6" id="KW-0472">Membrane</keyword>
<proteinExistence type="inferred from homology"/>
<gene>
    <name evidence="8" type="ORF">AXF42_Ash017527</name>
</gene>
<keyword evidence="4 6" id="KW-1133">Transmembrane helix</keyword>
<comment type="subcellular location">
    <subcellularLocation>
        <location evidence="1 6">Membrane</location>
        <topology evidence="1 6">Multi-pass membrane protein</topology>
    </subcellularLocation>
</comment>
<evidence type="ECO:0000259" key="7">
    <source>
        <dbReference type="Pfam" id="PF00892"/>
    </source>
</evidence>
<evidence type="ECO:0000313" key="9">
    <source>
        <dbReference type="Proteomes" id="UP000236161"/>
    </source>
</evidence>
<evidence type="ECO:0000256" key="6">
    <source>
        <dbReference type="RuleBase" id="RU363077"/>
    </source>
</evidence>
<dbReference type="InterPro" id="IPR000620">
    <property type="entry name" value="EamA_dom"/>
</dbReference>
<sequence length="225" mass="24402">MVLYKGPILEFIWTKGRGAPLEETHDAISWSLIEGTSMILVSCISWSFFLILQSNALESYPAKLSLTTLICCVGAVTNTAIALVVERANFSSWAVGWDERLFAPLYSGVVCSGLSYYILGMVMKEKGPVFASAFSPLSLIITFILGSIILAEQINLGMVLGAAIMLTGLYSLLLGKTKDHVNPTQPKEDANVAEPKSPTAALDHDVEQVAIDISTIIRNEHSDIH</sequence>
<dbReference type="GO" id="GO:0016020">
    <property type="term" value="C:membrane"/>
    <property type="evidence" value="ECO:0007669"/>
    <property type="project" value="UniProtKB-SubCell"/>
</dbReference>
<evidence type="ECO:0000313" key="8">
    <source>
        <dbReference type="EMBL" id="PKA49988.1"/>
    </source>
</evidence>
<dbReference type="Proteomes" id="UP000236161">
    <property type="component" value="Unassembled WGS sequence"/>
</dbReference>
<feature type="transmembrane region" description="Helical" evidence="6">
    <location>
        <begin position="105"/>
        <end position="122"/>
    </location>
</feature>
<evidence type="ECO:0000256" key="5">
    <source>
        <dbReference type="ARBA" id="ARBA00023136"/>
    </source>
</evidence>
<dbReference type="SUPFAM" id="SSF103481">
    <property type="entry name" value="Multidrug resistance efflux transporter EmrE"/>
    <property type="match status" value="1"/>
</dbReference>
<feature type="transmembrane region" description="Helical" evidence="6">
    <location>
        <begin position="156"/>
        <end position="175"/>
    </location>
</feature>
<dbReference type="InterPro" id="IPR030184">
    <property type="entry name" value="WAT1-related"/>
</dbReference>
<comment type="similarity">
    <text evidence="2 6">Belongs to the drug/metabolite transporter (DMT) superfamily. Plant drug/metabolite exporter (P-DME) (TC 2.A.7.4) family.</text>
</comment>